<organism evidence="13 14">
    <name type="scientific">Streptomonospora halophila</name>
    <dbReference type="NCBI Taxonomy" id="427369"/>
    <lineage>
        <taxon>Bacteria</taxon>
        <taxon>Bacillati</taxon>
        <taxon>Actinomycetota</taxon>
        <taxon>Actinomycetes</taxon>
        <taxon>Streptosporangiales</taxon>
        <taxon>Nocardiopsidaceae</taxon>
        <taxon>Streptomonospora</taxon>
    </lineage>
</organism>
<dbReference type="InterPro" id="IPR036950">
    <property type="entry name" value="PBP_transglycosylase"/>
</dbReference>
<feature type="compositionally biased region" description="Low complexity" evidence="9">
    <location>
        <begin position="104"/>
        <end position="119"/>
    </location>
</feature>
<dbReference type="SUPFAM" id="SSF56601">
    <property type="entry name" value="beta-lactamase/transpeptidase-like"/>
    <property type="match status" value="1"/>
</dbReference>
<dbReference type="Pfam" id="PF00905">
    <property type="entry name" value="Transpeptidase"/>
    <property type="match status" value="1"/>
</dbReference>
<name>A0ABP9GKY6_9ACTN</name>
<evidence type="ECO:0000259" key="12">
    <source>
        <dbReference type="Pfam" id="PF00912"/>
    </source>
</evidence>
<accession>A0ABP9GKY6</accession>
<evidence type="ECO:0000256" key="3">
    <source>
        <dbReference type="ARBA" id="ARBA00022676"/>
    </source>
</evidence>
<dbReference type="InterPro" id="IPR023346">
    <property type="entry name" value="Lysozyme-like_dom_sf"/>
</dbReference>
<feature type="transmembrane region" description="Helical" evidence="10">
    <location>
        <begin position="159"/>
        <end position="179"/>
    </location>
</feature>
<dbReference type="Gene3D" id="3.40.710.10">
    <property type="entry name" value="DD-peptidase/beta-lactamase superfamily"/>
    <property type="match status" value="1"/>
</dbReference>
<evidence type="ECO:0000256" key="1">
    <source>
        <dbReference type="ARBA" id="ARBA00022645"/>
    </source>
</evidence>
<evidence type="ECO:0000256" key="6">
    <source>
        <dbReference type="ARBA" id="ARBA00023268"/>
    </source>
</evidence>
<keyword evidence="10" id="KW-1133">Transmembrane helix</keyword>
<dbReference type="InterPro" id="IPR012338">
    <property type="entry name" value="Beta-lactam/transpept-like"/>
</dbReference>
<keyword evidence="10" id="KW-0812">Transmembrane</keyword>
<dbReference type="RefSeq" id="WP_345557251.1">
    <property type="nucleotide sequence ID" value="NZ_BAABIK010000018.1"/>
</dbReference>
<dbReference type="PANTHER" id="PTHR32282:SF34">
    <property type="entry name" value="PENICILLIN-BINDING PROTEIN 1A"/>
    <property type="match status" value="1"/>
</dbReference>
<feature type="compositionally biased region" description="Low complexity" evidence="9">
    <location>
        <begin position="838"/>
        <end position="847"/>
    </location>
</feature>
<evidence type="ECO:0000256" key="2">
    <source>
        <dbReference type="ARBA" id="ARBA00022670"/>
    </source>
</evidence>
<proteinExistence type="predicted"/>
<evidence type="ECO:0000256" key="5">
    <source>
        <dbReference type="ARBA" id="ARBA00022801"/>
    </source>
</evidence>
<comment type="caution">
    <text evidence="13">The sequence shown here is derived from an EMBL/GenBank/DDBJ whole genome shotgun (WGS) entry which is preliminary data.</text>
</comment>
<dbReference type="InterPro" id="IPR001264">
    <property type="entry name" value="Glyco_trans_51"/>
</dbReference>
<gene>
    <name evidence="13" type="ORF">GCM10023224_33120</name>
</gene>
<comment type="catalytic activity">
    <reaction evidence="7">
        <text>Preferential cleavage: (Ac)2-L-Lys-D-Ala-|-D-Ala. Also transpeptidation of peptidyl-alanyl moieties that are N-acyl substituents of D-alanine.</text>
        <dbReference type="EC" id="3.4.16.4"/>
    </reaction>
</comment>
<evidence type="ECO:0000256" key="4">
    <source>
        <dbReference type="ARBA" id="ARBA00022679"/>
    </source>
</evidence>
<dbReference type="Pfam" id="PF00912">
    <property type="entry name" value="Transgly"/>
    <property type="match status" value="1"/>
</dbReference>
<keyword evidence="14" id="KW-1185">Reference proteome</keyword>
<feature type="region of interest" description="Disordered" evidence="9">
    <location>
        <begin position="1"/>
        <end position="143"/>
    </location>
</feature>
<keyword evidence="10" id="KW-0472">Membrane</keyword>
<evidence type="ECO:0000256" key="9">
    <source>
        <dbReference type="SAM" id="MobiDB-lite"/>
    </source>
</evidence>
<keyword evidence="4" id="KW-0808">Transferase</keyword>
<keyword evidence="2" id="KW-0645">Protease</keyword>
<dbReference type="SUPFAM" id="SSF53955">
    <property type="entry name" value="Lysozyme-like"/>
    <property type="match status" value="1"/>
</dbReference>
<dbReference type="InterPro" id="IPR050396">
    <property type="entry name" value="Glycosyltr_51/Transpeptidase"/>
</dbReference>
<feature type="domain" description="Penicillin-binding protein transpeptidase" evidence="11">
    <location>
        <begin position="480"/>
        <end position="720"/>
    </location>
</feature>
<dbReference type="InterPro" id="IPR001460">
    <property type="entry name" value="PCN-bd_Tpept"/>
</dbReference>
<keyword evidence="3" id="KW-0328">Glycosyltransferase</keyword>
<evidence type="ECO:0000256" key="7">
    <source>
        <dbReference type="ARBA" id="ARBA00034000"/>
    </source>
</evidence>
<feature type="compositionally biased region" description="Basic and acidic residues" evidence="9">
    <location>
        <begin position="37"/>
        <end position="60"/>
    </location>
</feature>
<dbReference type="PANTHER" id="PTHR32282">
    <property type="entry name" value="BINDING PROTEIN TRANSPEPTIDASE, PUTATIVE-RELATED"/>
    <property type="match status" value="1"/>
</dbReference>
<dbReference type="Gene3D" id="1.10.3810.10">
    <property type="entry name" value="Biosynthetic peptidoglycan transglycosylase-like"/>
    <property type="match status" value="1"/>
</dbReference>
<feature type="domain" description="Glycosyl transferase family 51" evidence="12">
    <location>
        <begin position="211"/>
        <end position="368"/>
    </location>
</feature>
<dbReference type="Proteomes" id="UP001499993">
    <property type="component" value="Unassembled WGS sequence"/>
</dbReference>
<dbReference type="EMBL" id="BAABIK010000018">
    <property type="protein sequence ID" value="GAA4946938.1"/>
    <property type="molecule type" value="Genomic_DNA"/>
</dbReference>
<keyword evidence="1" id="KW-0121">Carboxypeptidase</keyword>
<feature type="compositionally biased region" description="Gly residues" evidence="9">
    <location>
        <begin position="848"/>
        <end position="860"/>
    </location>
</feature>
<reference evidence="14" key="1">
    <citation type="journal article" date="2019" name="Int. J. Syst. Evol. Microbiol.">
        <title>The Global Catalogue of Microorganisms (GCM) 10K type strain sequencing project: providing services to taxonomists for standard genome sequencing and annotation.</title>
        <authorList>
            <consortium name="The Broad Institute Genomics Platform"/>
            <consortium name="The Broad Institute Genome Sequencing Center for Infectious Disease"/>
            <person name="Wu L."/>
            <person name="Ma J."/>
        </authorList>
    </citation>
    <scope>NUCLEOTIDE SEQUENCE [LARGE SCALE GENOMIC DNA]</scope>
    <source>
        <strain evidence="14">JCM 18123</strain>
    </source>
</reference>
<evidence type="ECO:0008006" key="15">
    <source>
        <dbReference type="Google" id="ProtNLM"/>
    </source>
</evidence>
<keyword evidence="5" id="KW-0378">Hydrolase</keyword>
<feature type="compositionally biased region" description="Low complexity" evidence="9">
    <location>
        <begin position="815"/>
        <end position="828"/>
    </location>
</feature>
<sequence>MSTERRRNAGGRRRASNGPAEGARGNGGRRRAGGPTGDERAGGRRNPANDDAGHWDDGGRGRGGGDGFWDDDRPARRGRAAGAAAGAAAGDGRRRRPEPGRQGGALRAAGARSESGPGRRAAHGSGGGGGRRRGARDDHDEYDDRGPIKRFFAKAWKPALIACALMFVTGVAVLGIAYANTPDPRTLDQQDSATLAATSINYGNGKEAVTTGEINRVMVQRKDIPQTVVNGVLAAEQRNFYEEPGISITGTMRAVLTGGSAGGGSTITQQMARNYYDTLSQERTYTRKLREILIAIKAGQVMDPDDILVKYLNTIYFGRQAYGVQAAAQAYFGKDVQDLNAAEGIFIGTIIQQPGNFENIEKGSEMEEILRERWDYARDGLVEMHANNPELGMTKAEANKLEFPEVDKYDVGQDIEGQEGYIRQAVINELANRYGLEPSQVTTGGYTVETSLDPKLMKRAGEAFSETLPDMPKQTVQHLVSIEPQTGEIKAFYGGTDFTEDPNNSLVLDAQAGSAFKPYVLATGLEQGIGLKSTFNGDSPQEFPGVGEPIQNDSNRSWGEVDLVESTAHSINTSFVQLAIETTPAAVVETAGAAGVSEDQFETAEMGPNIALGTYRVSALDQAAGFATFANGGVHVPQHMITKVTNAEGEVVEPNDQAKLESGTRAFSEETAADATYAMTQVVENGGGDAAALPDGRPVAGKTGTSNSAKSAWFVGFTPQLATSVGLSRDDGEELVIPGVSAIYGGTTSAKIWKAFMTEAMKGKEVKEFPEPVYGGSSKRYGPTPEPTVTPTPTQAEESEEPEPTETPTSPTPEVPETTPPGGATEQPCRPVWECETTETPTETPTNGDGGDGGGNGGGWPIANSG</sequence>
<evidence type="ECO:0000259" key="11">
    <source>
        <dbReference type="Pfam" id="PF00905"/>
    </source>
</evidence>
<protein>
    <recommendedName>
        <fullName evidence="15">Penicillin-insensitive transglycosylase</fullName>
    </recommendedName>
</protein>
<comment type="catalytic activity">
    <reaction evidence="8">
        <text>[GlcNAc-(1-&gt;4)-Mur2Ac(oyl-L-Ala-gamma-D-Glu-L-Lys-D-Ala-D-Ala)](n)-di-trans,octa-cis-undecaprenyl diphosphate + beta-D-GlcNAc-(1-&gt;4)-Mur2Ac(oyl-L-Ala-gamma-D-Glu-L-Lys-D-Ala-D-Ala)-di-trans,octa-cis-undecaprenyl diphosphate = [GlcNAc-(1-&gt;4)-Mur2Ac(oyl-L-Ala-gamma-D-Glu-L-Lys-D-Ala-D-Ala)](n+1)-di-trans,octa-cis-undecaprenyl diphosphate + di-trans,octa-cis-undecaprenyl diphosphate + H(+)</text>
        <dbReference type="Rhea" id="RHEA:23708"/>
        <dbReference type="Rhea" id="RHEA-COMP:9602"/>
        <dbReference type="Rhea" id="RHEA-COMP:9603"/>
        <dbReference type="ChEBI" id="CHEBI:15378"/>
        <dbReference type="ChEBI" id="CHEBI:58405"/>
        <dbReference type="ChEBI" id="CHEBI:60033"/>
        <dbReference type="ChEBI" id="CHEBI:78435"/>
        <dbReference type="EC" id="2.4.99.28"/>
    </reaction>
</comment>
<evidence type="ECO:0000313" key="14">
    <source>
        <dbReference type="Proteomes" id="UP001499993"/>
    </source>
</evidence>
<feature type="compositionally biased region" description="Low complexity" evidence="9">
    <location>
        <begin position="80"/>
        <end position="90"/>
    </location>
</feature>
<feature type="region of interest" description="Disordered" evidence="9">
    <location>
        <begin position="769"/>
        <end position="866"/>
    </location>
</feature>
<evidence type="ECO:0000313" key="13">
    <source>
        <dbReference type="EMBL" id="GAA4946938.1"/>
    </source>
</evidence>
<keyword evidence="6" id="KW-0511">Multifunctional enzyme</keyword>
<evidence type="ECO:0000256" key="10">
    <source>
        <dbReference type="SAM" id="Phobius"/>
    </source>
</evidence>
<evidence type="ECO:0000256" key="8">
    <source>
        <dbReference type="ARBA" id="ARBA00049902"/>
    </source>
</evidence>